<dbReference type="AlphaFoldDB" id="A0A3S9PYB7"/>
<dbReference type="InterPro" id="IPR026590">
    <property type="entry name" value="Ssirtuin_cat_dom"/>
</dbReference>
<dbReference type="EMBL" id="CP034593">
    <property type="protein sequence ID" value="AZQ77312.1"/>
    <property type="molecule type" value="Genomic_DNA"/>
</dbReference>
<keyword evidence="3" id="KW-0520">NAD</keyword>
<dbReference type="Pfam" id="PF02146">
    <property type="entry name" value="SIR2"/>
    <property type="match status" value="1"/>
</dbReference>
<protein>
    <recommendedName>
        <fullName evidence="1">protein acetyllysine N-acetyltransferase</fullName>
        <ecNumber evidence="1">2.3.1.286</ecNumber>
    </recommendedName>
</protein>
<dbReference type="InterPro" id="IPR050134">
    <property type="entry name" value="NAD-dep_sirtuin_deacylases"/>
</dbReference>
<sequence length="270" mass="29158">MSLTDLASLLSDGDVVVVSGAGLSTDSGLPDYRGSGGSEKPSVDYDMFVGLDMWQRWVWQRNQESWKALDTLPPTTGHRILADWERRGIVTGTATQNIDGMHFKAGSKKVAEMHGSFTRVTCIDCNQVTPRSELDPRLRELNPLTVDDPNPANAAILAEADRASAEKSTFVPAPCANCGGILKPDIVFFGEAVQAIDQAFDYAREAKTILVLGSSLLVMTGMWVVTQGLSSGANLAIINRGPTQADRYADIRIDADISESLKALDELLKS</sequence>
<feature type="binding site" evidence="4">
    <location>
        <position position="122"/>
    </location>
    <ligand>
        <name>Zn(2+)</name>
        <dbReference type="ChEBI" id="CHEBI:29105"/>
    </ligand>
</feature>
<accession>A0A3S9PYB7</accession>
<dbReference type="SUPFAM" id="SSF52467">
    <property type="entry name" value="DHS-like NAD/FAD-binding domain"/>
    <property type="match status" value="1"/>
</dbReference>
<evidence type="ECO:0000256" key="3">
    <source>
        <dbReference type="ARBA" id="ARBA00023027"/>
    </source>
</evidence>
<dbReference type="Gene3D" id="3.40.50.1220">
    <property type="entry name" value="TPP-binding domain"/>
    <property type="match status" value="1"/>
</dbReference>
<dbReference type="PANTHER" id="PTHR11085:SF10">
    <property type="entry name" value="NAD-DEPENDENT PROTEIN DEACYLASE SIRTUIN-5, MITOCHONDRIAL-RELATED"/>
    <property type="match status" value="1"/>
</dbReference>
<dbReference type="RefSeq" id="WP_126704116.1">
    <property type="nucleotide sequence ID" value="NZ_CP034593.1"/>
</dbReference>
<evidence type="ECO:0000256" key="4">
    <source>
        <dbReference type="PROSITE-ProRule" id="PRU00236"/>
    </source>
</evidence>
<evidence type="ECO:0000256" key="2">
    <source>
        <dbReference type="ARBA" id="ARBA00022679"/>
    </source>
</evidence>
<feature type="binding site" evidence="4">
    <location>
        <position position="175"/>
    </location>
    <ligand>
        <name>Zn(2+)</name>
        <dbReference type="ChEBI" id="CHEBI:29105"/>
    </ligand>
</feature>
<dbReference type="Gene3D" id="3.30.1600.10">
    <property type="entry name" value="SIR2/SIRT2 'Small Domain"/>
    <property type="match status" value="1"/>
</dbReference>
<dbReference type="InterPro" id="IPR003000">
    <property type="entry name" value="Sirtuin"/>
</dbReference>
<dbReference type="GO" id="GO:0017136">
    <property type="term" value="F:histone deacetylase activity, NAD-dependent"/>
    <property type="evidence" value="ECO:0007669"/>
    <property type="project" value="TreeGrafter"/>
</dbReference>
<dbReference type="GO" id="GO:0070403">
    <property type="term" value="F:NAD+ binding"/>
    <property type="evidence" value="ECO:0007669"/>
    <property type="project" value="InterPro"/>
</dbReference>
<gene>
    <name evidence="6" type="ORF">EJ997_08190</name>
</gene>
<dbReference type="Proteomes" id="UP000280344">
    <property type="component" value="Chromosome"/>
</dbReference>
<evidence type="ECO:0000313" key="7">
    <source>
        <dbReference type="Proteomes" id="UP000280344"/>
    </source>
</evidence>
<keyword evidence="4" id="KW-0862">Zinc</keyword>
<reference evidence="6 7" key="1">
    <citation type="submission" date="2018-12" db="EMBL/GenBank/DDBJ databases">
        <title>Complete genome sequence of Flaviflexus sp. H23T48.</title>
        <authorList>
            <person name="Bae J.-W."/>
            <person name="Lee J.-Y."/>
        </authorList>
    </citation>
    <scope>NUCLEOTIDE SEQUENCE [LARGE SCALE GENOMIC DNA]</scope>
    <source>
        <strain evidence="6 7">H23T48</strain>
    </source>
</reference>
<feature type="active site" description="Proton acceptor" evidence="4">
    <location>
        <position position="114"/>
    </location>
</feature>
<evidence type="ECO:0000256" key="1">
    <source>
        <dbReference type="ARBA" id="ARBA00012928"/>
    </source>
</evidence>
<keyword evidence="2" id="KW-0808">Transferase</keyword>
<feature type="binding site" evidence="4">
    <location>
        <position position="178"/>
    </location>
    <ligand>
        <name>Zn(2+)</name>
        <dbReference type="ChEBI" id="CHEBI:29105"/>
    </ligand>
</feature>
<dbReference type="PANTHER" id="PTHR11085">
    <property type="entry name" value="NAD-DEPENDENT PROTEIN DEACYLASE SIRTUIN-5, MITOCHONDRIAL-RELATED"/>
    <property type="match status" value="1"/>
</dbReference>
<dbReference type="OrthoDB" id="9800582at2"/>
<dbReference type="KEGG" id="flh:EJ997_08190"/>
<proteinExistence type="predicted"/>
<dbReference type="InterPro" id="IPR029035">
    <property type="entry name" value="DHS-like_NAD/FAD-binding_dom"/>
</dbReference>
<dbReference type="PROSITE" id="PS50305">
    <property type="entry name" value="SIRTUIN"/>
    <property type="match status" value="1"/>
</dbReference>
<feature type="binding site" evidence="4">
    <location>
        <position position="125"/>
    </location>
    <ligand>
        <name>Zn(2+)</name>
        <dbReference type="ChEBI" id="CHEBI:29105"/>
    </ligand>
</feature>
<evidence type="ECO:0000313" key="6">
    <source>
        <dbReference type="EMBL" id="AZQ77312.1"/>
    </source>
</evidence>
<keyword evidence="4" id="KW-0479">Metal-binding</keyword>
<feature type="domain" description="Deacetylase sirtuin-type" evidence="5">
    <location>
        <begin position="1"/>
        <end position="270"/>
    </location>
</feature>
<dbReference type="GO" id="GO:0046872">
    <property type="term" value="F:metal ion binding"/>
    <property type="evidence" value="ECO:0007669"/>
    <property type="project" value="UniProtKB-KW"/>
</dbReference>
<dbReference type="EC" id="2.3.1.286" evidence="1"/>
<name>A0A3S9PYB7_9ACTO</name>
<organism evidence="6 7">
    <name type="scientific">Flaviflexus ciconiae</name>
    <dbReference type="NCBI Taxonomy" id="2496867"/>
    <lineage>
        <taxon>Bacteria</taxon>
        <taxon>Bacillati</taxon>
        <taxon>Actinomycetota</taxon>
        <taxon>Actinomycetes</taxon>
        <taxon>Actinomycetales</taxon>
        <taxon>Actinomycetaceae</taxon>
        <taxon>Flaviflexus</taxon>
    </lineage>
</organism>
<evidence type="ECO:0000259" key="5">
    <source>
        <dbReference type="PROSITE" id="PS50305"/>
    </source>
</evidence>
<dbReference type="InterPro" id="IPR026591">
    <property type="entry name" value="Sirtuin_cat_small_dom_sf"/>
</dbReference>
<keyword evidence="7" id="KW-1185">Reference proteome</keyword>